<dbReference type="Gene3D" id="3.30.360.10">
    <property type="entry name" value="Dihydrodipicolinate Reductase, domain 2"/>
    <property type="match status" value="1"/>
</dbReference>
<accession>A0ABV2QX52</accession>
<proteinExistence type="predicted"/>
<dbReference type="Pfam" id="PF22725">
    <property type="entry name" value="GFO_IDH_MocA_C3"/>
    <property type="match status" value="1"/>
</dbReference>
<comment type="caution">
    <text evidence="3">The sequence shown here is derived from an EMBL/GenBank/DDBJ whole genome shotgun (WGS) entry which is preliminary data.</text>
</comment>
<dbReference type="SUPFAM" id="SSF55347">
    <property type="entry name" value="Glyceraldehyde-3-phosphate dehydrogenase-like, C-terminal domain"/>
    <property type="match status" value="1"/>
</dbReference>
<dbReference type="InterPro" id="IPR055170">
    <property type="entry name" value="GFO_IDH_MocA-like_dom"/>
</dbReference>
<reference evidence="3 4" key="1">
    <citation type="submission" date="2024-06" db="EMBL/GenBank/DDBJ databases">
        <title>Sorghum-associated microbial communities from plants grown in Nebraska, USA.</title>
        <authorList>
            <person name="Schachtman D."/>
        </authorList>
    </citation>
    <scope>NUCLEOTIDE SEQUENCE [LARGE SCALE GENOMIC DNA]</scope>
    <source>
        <strain evidence="3 4">3207</strain>
    </source>
</reference>
<dbReference type="InterPro" id="IPR051450">
    <property type="entry name" value="Gfo/Idh/MocA_Oxidoreductases"/>
</dbReference>
<gene>
    <name evidence="3" type="ORF">ABIE08_001510</name>
</gene>
<protein>
    <submittedName>
        <fullName evidence="3">Dehydrogenase</fullName>
    </submittedName>
</protein>
<feature type="domain" description="GFO/IDH/MocA-like oxidoreductase" evidence="2">
    <location>
        <begin position="193"/>
        <end position="264"/>
    </location>
</feature>
<dbReference type="Proteomes" id="UP001549321">
    <property type="component" value="Unassembled WGS sequence"/>
</dbReference>
<dbReference type="SUPFAM" id="SSF51735">
    <property type="entry name" value="NAD(P)-binding Rossmann-fold domains"/>
    <property type="match status" value="1"/>
</dbReference>
<dbReference type="Pfam" id="PF01408">
    <property type="entry name" value="GFO_IDH_MocA"/>
    <property type="match status" value="1"/>
</dbReference>
<sequence>MTAFVRPLIDFEREFVRPVRAKRTASLYFGLQKVAGLTTSEIRTGVIGLGYFGSFHARQHAANPKGRLVAVVDADRARAEAVAAQYGTTPLFDPRDLIGKVDAVSITVPTSLHHAVAADFIDAGVHVLIEKPICDTPEAARDLIARAEAKGVVLQIGHIERFSPVFGLLRDKVKAPITVECTRIGPWKGRAIDVDVVLDLMIHDIDLVLALVGSKVVAVEAMGSPVLAPTNDFALAQLRFANGAVAHITASRIADRSERTIKVVETDRYWVADLAARTVTSFERGHAVLSQDEIAVPPSDNLALEIDSFLDAAAGLGRPLVDGKAGLEALIVADMIIQRIGQTSRSGATVPIGDQH</sequence>
<feature type="domain" description="Gfo/Idh/MocA-like oxidoreductase N-terminal" evidence="1">
    <location>
        <begin position="42"/>
        <end position="158"/>
    </location>
</feature>
<dbReference type="PANTHER" id="PTHR43377">
    <property type="entry name" value="BILIVERDIN REDUCTASE A"/>
    <property type="match status" value="1"/>
</dbReference>
<name>A0ABV2QX52_9HYPH</name>
<evidence type="ECO:0000313" key="4">
    <source>
        <dbReference type="Proteomes" id="UP001549321"/>
    </source>
</evidence>
<dbReference type="InterPro" id="IPR000683">
    <property type="entry name" value="Gfo/Idh/MocA-like_OxRdtase_N"/>
</dbReference>
<dbReference type="EMBL" id="JBEPSM010000001">
    <property type="protein sequence ID" value="MET4633597.1"/>
    <property type="molecule type" value="Genomic_DNA"/>
</dbReference>
<dbReference type="InterPro" id="IPR036291">
    <property type="entry name" value="NAD(P)-bd_dom_sf"/>
</dbReference>
<organism evidence="3 4">
    <name type="scientific">Kaistia defluvii</name>
    <dbReference type="NCBI Taxonomy" id="410841"/>
    <lineage>
        <taxon>Bacteria</taxon>
        <taxon>Pseudomonadati</taxon>
        <taxon>Pseudomonadota</taxon>
        <taxon>Alphaproteobacteria</taxon>
        <taxon>Hyphomicrobiales</taxon>
        <taxon>Kaistiaceae</taxon>
        <taxon>Kaistia</taxon>
    </lineage>
</organism>
<evidence type="ECO:0000259" key="1">
    <source>
        <dbReference type="Pfam" id="PF01408"/>
    </source>
</evidence>
<evidence type="ECO:0000259" key="2">
    <source>
        <dbReference type="Pfam" id="PF22725"/>
    </source>
</evidence>
<keyword evidence="4" id="KW-1185">Reference proteome</keyword>
<dbReference type="PANTHER" id="PTHR43377:SF1">
    <property type="entry name" value="BILIVERDIN REDUCTASE A"/>
    <property type="match status" value="1"/>
</dbReference>
<evidence type="ECO:0000313" key="3">
    <source>
        <dbReference type="EMBL" id="MET4633597.1"/>
    </source>
</evidence>
<dbReference type="Gene3D" id="3.40.50.720">
    <property type="entry name" value="NAD(P)-binding Rossmann-like Domain"/>
    <property type="match status" value="1"/>
</dbReference>